<feature type="transmembrane region" description="Helical" evidence="1">
    <location>
        <begin position="34"/>
        <end position="53"/>
    </location>
</feature>
<feature type="transmembrane region" description="Helical" evidence="1">
    <location>
        <begin position="320"/>
        <end position="338"/>
    </location>
</feature>
<dbReference type="Proteomes" id="UP000836788">
    <property type="component" value="Chromosome 19"/>
</dbReference>
<keyword evidence="1" id="KW-0472">Membrane</keyword>
<reference evidence="2" key="1">
    <citation type="submission" date="2022-02" db="EMBL/GenBank/DDBJ databases">
        <authorList>
            <person name="Giguere J D."/>
        </authorList>
    </citation>
    <scope>NUCLEOTIDE SEQUENCE</scope>
    <source>
        <strain evidence="2">CCAP 1055/1</strain>
    </source>
</reference>
<evidence type="ECO:0000256" key="1">
    <source>
        <dbReference type="SAM" id="Phobius"/>
    </source>
</evidence>
<dbReference type="EMBL" id="OU594960">
    <property type="protein sequence ID" value="CAG9283352.1"/>
    <property type="molecule type" value="Genomic_DNA"/>
</dbReference>
<sequence length="387" mass="42725">MIFSLLSGADTSIFLGSIVFLLVFVIGAENGVSSAIFALHTLIFVPSLISLIWRWRTCRYDVLFGDWAEDVGSRSTKQPLNPSSLSLENQQVLLNRVETALSTSPMTNVLVMAPSIALFYILLVRLFVGQDIFAGDPSQLDYGWKFGIVNGEDNIAFVPEFNSYGHWIQGVLSAAFAFPSLNATVCQFLMCRAFRKASFYGPTSSGLFRTVHFASWVLTIYPAYNLVKRFYRYSEAFAGSSFGNNGLEWAYGFMNGIAVGQMVTSIHRHTLFVWIRTDGQTFEALSRERDSWVVRGGGCTAFSGGFCVCLGILEAMLGLLLVFSVLSAAALFGLTWHGCLGGGNDCLNYEADVDTRTLLFGFCIIPTVIICYAALQECWRLKNGQHI</sequence>
<protein>
    <submittedName>
        <fullName evidence="2">Uncharacterized protein</fullName>
    </submittedName>
</protein>
<keyword evidence="1" id="KW-0812">Transmembrane</keyword>
<evidence type="ECO:0000313" key="2">
    <source>
        <dbReference type="EMBL" id="CAG9283352.1"/>
    </source>
</evidence>
<dbReference type="AlphaFoldDB" id="A0A8J9SLQ1"/>
<proteinExistence type="predicted"/>
<feature type="transmembrane region" description="Helical" evidence="1">
    <location>
        <begin position="12"/>
        <end position="28"/>
    </location>
</feature>
<feature type="transmembrane region" description="Helical" evidence="1">
    <location>
        <begin position="358"/>
        <end position="375"/>
    </location>
</feature>
<keyword evidence="1" id="KW-1133">Transmembrane helix</keyword>
<accession>A0A8J9SLQ1</accession>
<feature type="transmembrane region" description="Helical" evidence="1">
    <location>
        <begin position="109"/>
        <end position="128"/>
    </location>
</feature>
<gene>
    <name evidence="2" type="ORF">PTTT1_LOCUS22502</name>
</gene>
<feature type="transmembrane region" description="Helical" evidence="1">
    <location>
        <begin position="167"/>
        <end position="194"/>
    </location>
</feature>
<organism evidence="2">
    <name type="scientific">Phaeodactylum tricornutum</name>
    <name type="common">Diatom</name>
    <dbReference type="NCBI Taxonomy" id="2850"/>
    <lineage>
        <taxon>Eukaryota</taxon>
        <taxon>Sar</taxon>
        <taxon>Stramenopiles</taxon>
        <taxon>Ochrophyta</taxon>
        <taxon>Bacillariophyta</taxon>
        <taxon>Bacillariophyceae</taxon>
        <taxon>Bacillariophycidae</taxon>
        <taxon>Naviculales</taxon>
        <taxon>Phaeodactylaceae</taxon>
        <taxon>Phaeodactylum</taxon>
    </lineage>
</organism>
<name>A0A8J9SLQ1_PHATR</name>